<dbReference type="GeneID" id="20236808"/>
<evidence type="ECO:0000313" key="3">
    <source>
        <dbReference type="EMBL" id="ESO82712.1"/>
    </source>
</evidence>
<evidence type="ECO:0000256" key="1">
    <source>
        <dbReference type="SAM" id="MobiDB-lite"/>
    </source>
</evidence>
<keyword evidence="2" id="KW-0812">Transmembrane</keyword>
<sequence>MCIVQDSRRRGWLEYKYDKLRIHIKVATEKWNNLTVDVNEAMLSQNIEEIKVAMMSEFELTPLRDDEQEASNYGSKVNNIGGEQPNRDGHRKRNELRMFSTRIIMKRRHQFCRALLIFLVLSLVAIICLLLAFYLNETKKRKHENTNLLTTHVNVRPILPKGAIYVRSFKSYLNTMDNRIFEALFSNDTSLKLYGNKGLNSDKFKIDSLSVTHSNQGEIRIRFGRQNNLAYVMLGNRAQVDYEWSRDLTSFDIKVYLSTTLKGFDATSFLFTVRLMEHATLFQIIFKTLCGKRPEVVFPSNLKKRRCASYFPLRVTKCGSKNVYNGVFLEGKINLGNSHVLLPAQEWPLDSAECFKQPEDENSKYNFYIPLPTSVTDDSSCNMATKYFITVCAVIPVKLSAEKICINISQQINSSGERKFDELVNLVYDSCLNILSSLLLMCSSLQTEYKPLSKSHSPFFLLSDRTVRNKLCSNSKVSDSLIPDSVKVSVVAFCPTEHPKISPEQLVYVNQSVSAGNNIHINCRGPPEITLYQLAHSYTGSGEHLTTLNHNFRMCSKCAYEAVVTVRVLDNEVCCENICSRDNTSVCALGRLELEETYQFITHSNLYCHNFLDNMASDTASLNIHCAGKCVNHFTVDFKVTNFREQEIFYHQPLFCTGTSSQTCNSKFGS</sequence>
<dbReference type="Proteomes" id="UP000030746">
    <property type="component" value="Unassembled WGS sequence"/>
</dbReference>
<dbReference type="RefSeq" id="XP_009066507.1">
    <property type="nucleotide sequence ID" value="XM_009068259.1"/>
</dbReference>
<proteinExistence type="predicted"/>
<dbReference type="HOGENOM" id="CLU_410096_0_0_1"/>
<dbReference type="OrthoDB" id="6063783at2759"/>
<evidence type="ECO:0000256" key="2">
    <source>
        <dbReference type="SAM" id="Phobius"/>
    </source>
</evidence>
<evidence type="ECO:0000313" key="4">
    <source>
        <dbReference type="Proteomes" id="UP000030746"/>
    </source>
</evidence>
<dbReference type="KEGG" id="lgi:LOTGIDRAFT_155729"/>
<keyword evidence="4" id="KW-1185">Reference proteome</keyword>
<keyword evidence="2" id="KW-0472">Membrane</keyword>
<feature type="transmembrane region" description="Helical" evidence="2">
    <location>
        <begin position="114"/>
        <end position="135"/>
    </location>
</feature>
<keyword evidence="2" id="KW-1133">Transmembrane helix</keyword>
<dbReference type="CTD" id="20236808"/>
<dbReference type="AlphaFoldDB" id="V3ZF24"/>
<name>V3ZF24_LOTGI</name>
<reference evidence="3 4" key="1">
    <citation type="journal article" date="2013" name="Nature">
        <title>Insights into bilaterian evolution from three spiralian genomes.</title>
        <authorList>
            <person name="Simakov O."/>
            <person name="Marletaz F."/>
            <person name="Cho S.J."/>
            <person name="Edsinger-Gonzales E."/>
            <person name="Havlak P."/>
            <person name="Hellsten U."/>
            <person name="Kuo D.H."/>
            <person name="Larsson T."/>
            <person name="Lv J."/>
            <person name="Arendt D."/>
            <person name="Savage R."/>
            <person name="Osoegawa K."/>
            <person name="de Jong P."/>
            <person name="Grimwood J."/>
            <person name="Chapman J.A."/>
            <person name="Shapiro H."/>
            <person name="Aerts A."/>
            <person name="Otillar R.P."/>
            <person name="Terry A.Y."/>
            <person name="Boore J.L."/>
            <person name="Grigoriev I.V."/>
            <person name="Lindberg D.R."/>
            <person name="Seaver E.C."/>
            <person name="Weisblat D.A."/>
            <person name="Putnam N.H."/>
            <person name="Rokhsar D.S."/>
        </authorList>
    </citation>
    <scope>NUCLEOTIDE SEQUENCE [LARGE SCALE GENOMIC DNA]</scope>
</reference>
<feature type="region of interest" description="Disordered" evidence="1">
    <location>
        <begin position="71"/>
        <end position="91"/>
    </location>
</feature>
<protein>
    <submittedName>
        <fullName evidence="3">Uncharacterized protein</fullName>
    </submittedName>
</protein>
<dbReference type="EMBL" id="KB203854">
    <property type="protein sequence ID" value="ESO82712.1"/>
    <property type="molecule type" value="Genomic_DNA"/>
</dbReference>
<organism evidence="3 4">
    <name type="scientific">Lottia gigantea</name>
    <name type="common">Giant owl limpet</name>
    <dbReference type="NCBI Taxonomy" id="225164"/>
    <lineage>
        <taxon>Eukaryota</taxon>
        <taxon>Metazoa</taxon>
        <taxon>Spiralia</taxon>
        <taxon>Lophotrochozoa</taxon>
        <taxon>Mollusca</taxon>
        <taxon>Gastropoda</taxon>
        <taxon>Patellogastropoda</taxon>
        <taxon>Lottioidea</taxon>
        <taxon>Lottiidae</taxon>
        <taxon>Lottia</taxon>
    </lineage>
</organism>
<accession>V3ZF24</accession>
<dbReference type="OMA" id="HEVCANM"/>
<gene>
    <name evidence="3" type="ORF">LOTGIDRAFT_155729</name>
</gene>